<gene>
    <name evidence="1" type="primary">ORF214926</name>
</gene>
<protein>
    <submittedName>
        <fullName evidence="1">Uncharacterized protein</fullName>
    </submittedName>
</protein>
<accession>A0A0B7BW70</accession>
<dbReference type="AlphaFoldDB" id="A0A0B7BW70"/>
<sequence>EGIKRYKEDNDDRCPQDVKKMKMVNACIAVDTAGTAEKGRPRCTGRRTFEAKLKVIHITRFDVERKAHD</sequence>
<organism evidence="1">
    <name type="scientific">Arion vulgaris</name>
    <dbReference type="NCBI Taxonomy" id="1028688"/>
    <lineage>
        <taxon>Eukaryota</taxon>
        <taxon>Metazoa</taxon>
        <taxon>Spiralia</taxon>
        <taxon>Lophotrochozoa</taxon>
        <taxon>Mollusca</taxon>
        <taxon>Gastropoda</taxon>
        <taxon>Heterobranchia</taxon>
        <taxon>Euthyneura</taxon>
        <taxon>Panpulmonata</taxon>
        <taxon>Eupulmonata</taxon>
        <taxon>Stylommatophora</taxon>
        <taxon>Helicina</taxon>
        <taxon>Arionoidea</taxon>
        <taxon>Arionidae</taxon>
        <taxon>Arion</taxon>
    </lineage>
</organism>
<reference evidence="1" key="1">
    <citation type="submission" date="2014-12" db="EMBL/GenBank/DDBJ databases">
        <title>Insight into the proteome of Arion vulgaris.</title>
        <authorList>
            <person name="Aradska J."/>
            <person name="Bulat T."/>
            <person name="Smidak R."/>
            <person name="Sarate P."/>
            <person name="Gangsoo J."/>
            <person name="Sialana F."/>
            <person name="Bilban M."/>
            <person name="Lubec G."/>
        </authorList>
    </citation>
    <scope>NUCLEOTIDE SEQUENCE</scope>
    <source>
        <tissue evidence="1">Skin</tissue>
    </source>
</reference>
<proteinExistence type="predicted"/>
<name>A0A0B7BW70_9EUPU</name>
<feature type="non-terminal residue" evidence="1">
    <location>
        <position position="1"/>
    </location>
</feature>
<evidence type="ECO:0000313" key="1">
    <source>
        <dbReference type="EMBL" id="CEK97172.1"/>
    </source>
</evidence>
<dbReference type="EMBL" id="HACG01050307">
    <property type="protein sequence ID" value="CEK97172.1"/>
    <property type="molecule type" value="Transcribed_RNA"/>
</dbReference>